<evidence type="ECO:0000256" key="4">
    <source>
        <dbReference type="ARBA" id="ARBA00022759"/>
    </source>
</evidence>
<keyword evidence="2" id="KW-0548">Nucleotidyltransferase</keyword>
<evidence type="ECO:0000256" key="2">
    <source>
        <dbReference type="ARBA" id="ARBA00022695"/>
    </source>
</evidence>
<evidence type="ECO:0000256" key="1">
    <source>
        <dbReference type="ARBA" id="ARBA00022679"/>
    </source>
</evidence>
<dbReference type="AlphaFoldDB" id="A0AAQ3U203"/>
<keyword evidence="7" id="KW-1185">Reference proteome</keyword>
<dbReference type="Gene3D" id="3.30.70.270">
    <property type="match status" value="2"/>
</dbReference>
<dbReference type="GO" id="GO:0016779">
    <property type="term" value="F:nucleotidyltransferase activity"/>
    <property type="evidence" value="ECO:0007669"/>
    <property type="project" value="UniProtKB-KW"/>
</dbReference>
<keyword evidence="1" id="KW-0808">Transferase</keyword>
<dbReference type="EMBL" id="CP144751">
    <property type="protein sequence ID" value="WVZ83838.1"/>
    <property type="molecule type" value="Genomic_DNA"/>
</dbReference>
<gene>
    <name evidence="6" type="ORF">U9M48_030936</name>
</gene>
<keyword evidence="4" id="KW-0378">Hydrolase</keyword>
<dbReference type="PANTHER" id="PTHR37984">
    <property type="entry name" value="PROTEIN CBG26694"/>
    <property type="match status" value="1"/>
</dbReference>
<dbReference type="CDD" id="cd00303">
    <property type="entry name" value="retropepsin_like"/>
    <property type="match status" value="1"/>
</dbReference>
<name>A0AAQ3U203_PASNO</name>
<keyword evidence="4" id="KW-0255">Endonuclease</keyword>
<accession>A0AAQ3U203</accession>
<evidence type="ECO:0000256" key="3">
    <source>
        <dbReference type="ARBA" id="ARBA00022722"/>
    </source>
</evidence>
<evidence type="ECO:0000259" key="5">
    <source>
        <dbReference type="PROSITE" id="PS50878"/>
    </source>
</evidence>
<dbReference type="Gene3D" id="2.40.70.10">
    <property type="entry name" value="Acid Proteases"/>
    <property type="match status" value="1"/>
</dbReference>
<dbReference type="InterPro" id="IPR021109">
    <property type="entry name" value="Peptidase_aspartic_dom_sf"/>
</dbReference>
<dbReference type="PANTHER" id="PTHR37984:SF5">
    <property type="entry name" value="PROTEIN NYNRIN-LIKE"/>
    <property type="match status" value="1"/>
</dbReference>
<dbReference type="InterPro" id="IPR043128">
    <property type="entry name" value="Rev_trsase/Diguanyl_cyclase"/>
</dbReference>
<keyword evidence="3" id="KW-0540">Nuclease</keyword>
<dbReference type="Gene3D" id="3.10.10.10">
    <property type="entry name" value="HIV Type 1 Reverse Transcriptase, subunit A, domain 1"/>
    <property type="match status" value="1"/>
</dbReference>
<dbReference type="GO" id="GO:0004519">
    <property type="term" value="F:endonuclease activity"/>
    <property type="evidence" value="ECO:0007669"/>
    <property type="project" value="UniProtKB-KW"/>
</dbReference>
<reference evidence="6 7" key="1">
    <citation type="submission" date="2024-02" db="EMBL/GenBank/DDBJ databases">
        <title>High-quality chromosome-scale genome assembly of Pensacola bahiagrass (Paspalum notatum Flugge var. saurae).</title>
        <authorList>
            <person name="Vega J.M."/>
            <person name="Podio M."/>
            <person name="Orjuela J."/>
            <person name="Siena L.A."/>
            <person name="Pessino S.C."/>
            <person name="Combes M.C."/>
            <person name="Mariac C."/>
            <person name="Albertini E."/>
            <person name="Pupilli F."/>
            <person name="Ortiz J.P.A."/>
            <person name="Leblanc O."/>
        </authorList>
    </citation>
    <scope>NUCLEOTIDE SEQUENCE [LARGE SCALE GENOMIC DNA]</scope>
    <source>
        <strain evidence="6">R1</strain>
        <tissue evidence="6">Leaf</tissue>
    </source>
</reference>
<protein>
    <recommendedName>
        <fullName evidence="5">Reverse transcriptase domain-containing protein</fullName>
    </recommendedName>
</protein>
<dbReference type="SUPFAM" id="SSF56672">
    <property type="entry name" value="DNA/RNA polymerases"/>
    <property type="match status" value="1"/>
</dbReference>
<dbReference type="CDD" id="cd01647">
    <property type="entry name" value="RT_LTR"/>
    <property type="match status" value="1"/>
</dbReference>
<dbReference type="Pfam" id="PF08284">
    <property type="entry name" value="RVP_2"/>
    <property type="match status" value="1"/>
</dbReference>
<organism evidence="6 7">
    <name type="scientific">Paspalum notatum var. saurae</name>
    <dbReference type="NCBI Taxonomy" id="547442"/>
    <lineage>
        <taxon>Eukaryota</taxon>
        <taxon>Viridiplantae</taxon>
        <taxon>Streptophyta</taxon>
        <taxon>Embryophyta</taxon>
        <taxon>Tracheophyta</taxon>
        <taxon>Spermatophyta</taxon>
        <taxon>Magnoliopsida</taxon>
        <taxon>Liliopsida</taxon>
        <taxon>Poales</taxon>
        <taxon>Poaceae</taxon>
        <taxon>PACMAD clade</taxon>
        <taxon>Panicoideae</taxon>
        <taxon>Andropogonodae</taxon>
        <taxon>Paspaleae</taxon>
        <taxon>Paspalinae</taxon>
        <taxon>Paspalum</taxon>
    </lineage>
</organism>
<dbReference type="InterPro" id="IPR043502">
    <property type="entry name" value="DNA/RNA_pol_sf"/>
</dbReference>
<sequence>MDPNFKLLFDEMKAMRGSVDDLNDSLTARISGVEKSLGDRFANLESAAAAFEVWKPSVGSSVEELRQEVGVLRKAVNRVVLDSAPPSAAGIFTKPALATASQAAGNPADGPDGHRVDQKLRKPVFGKEEVTGASCKDSRRPDAYSNFKPVGPYPLPLLPPKVDAVASTSWAEDRRSLDASHIRASHDKMAALRAYIRAQGLCQRCAEKWSRDHKCPPSVQLHVLQEVWDLFQFEDDQLSQPADQPSEQDSQLFVTKVLKGHAPCISKADSLIVITHTFVSSRVLADIPGICPLSSPIPVQVANGSRMQCSAQVLDVEWSVQACCFTSNLKILELINFDMIVGMDWLEQYSPMRVHWKQKWLDIPYQGTTICLQGLVPSLPEGSVIAVCTPVLDEQQTVVDTLQPEMRQLLLQYRDVFDKPTGLPPARPYDHTIPLIAGVTPVNIRPYRVPPAVKSEIERQVAEMLQSGVIQQSNSPFSSPVLLVKKKDSTWRFCVDFRHLNAITRKTCYPVPVIDELLDELASVSWFTSMDLTAGYHQIRLREGETHKTAFQTHSGHYEFRVMAFGLFGAPATFLLAMNTTLGPLLRKCVLVFFDDILIYSRTYEDHVRHQLILQLLRRDQWKVKLQKCSFAQREINYLGHVISEHGIATDPTKVAAVYDWPTPRTVKDLQSFLGLSGYYRKFIRNYGVIARPLNDLLKKGAVFIWTSIHANAFAVLKEALCSAPV</sequence>
<dbReference type="FunFam" id="3.30.70.270:FF:000063">
    <property type="entry name" value="Zinc knuckle domaincontaining protein"/>
    <property type="match status" value="1"/>
</dbReference>
<evidence type="ECO:0000313" key="6">
    <source>
        <dbReference type="EMBL" id="WVZ83838.1"/>
    </source>
</evidence>
<evidence type="ECO:0000313" key="7">
    <source>
        <dbReference type="Proteomes" id="UP001341281"/>
    </source>
</evidence>
<dbReference type="Proteomes" id="UP001341281">
    <property type="component" value="Chromosome 07"/>
</dbReference>
<dbReference type="Pfam" id="PF00078">
    <property type="entry name" value="RVT_1"/>
    <property type="match status" value="1"/>
</dbReference>
<dbReference type="PROSITE" id="PS50878">
    <property type="entry name" value="RT_POL"/>
    <property type="match status" value="1"/>
</dbReference>
<proteinExistence type="predicted"/>
<feature type="domain" description="Reverse transcriptase" evidence="5">
    <location>
        <begin position="465"/>
        <end position="678"/>
    </location>
</feature>
<dbReference type="InterPro" id="IPR000477">
    <property type="entry name" value="RT_dom"/>
</dbReference>
<dbReference type="InterPro" id="IPR050951">
    <property type="entry name" value="Retrovirus_Pol_polyprotein"/>
</dbReference>